<evidence type="ECO:0000256" key="3">
    <source>
        <dbReference type="ARBA" id="ARBA00022723"/>
    </source>
</evidence>
<reference evidence="6 7" key="1">
    <citation type="submission" date="2014-07" db="EMBL/GenBank/DDBJ databases">
        <title>Methanogenic archaea and the global carbon cycle.</title>
        <authorList>
            <person name="Henriksen J.R."/>
            <person name="Luke J."/>
            <person name="Reinhart S."/>
            <person name="Benedict M.N."/>
            <person name="Youngblut N.D."/>
            <person name="Metcalf M.E."/>
            <person name="Whitaker R.J."/>
            <person name="Metcalf W.W."/>
        </authorList>
    </citation>
    <scope>NUCLEOTIDE SEQUENCE [LARGE SCALE GENOMIC DNA]</scope>
    <source>
        <strain evidence="6 7">227</strain>
    </source>
</reference>
<gene>
    <name evidence="6" type="ORF">MSBR2_2080</name>
</gene>
<dbReference type="PATRIC" id="fig|1434106.5.peg.2676"/>
<dbReference type="AlphaFoldDB" id="A0A0E3LQN8"/>
<name>A0A0E3LQN8_METBA</name>
<organism evidence="6 7">
    <name type="scientific">Methanosarcina barkeri 227</name>
    <dbReference type="NCBI Taxonomy" id="1434106"/>
    <lineage>
        <taxon>Archaea</taxon>
        <taxon>Methanobacteriati</taxon>
        <taxon>Methanobacteriota</taxon>
        <taxon>Stenosarchaea group</taxon>
        <taxon>Methanomicrobia</taxon>
        <taxon>Methanosarcinales</taxon>
        <taxon>Methanosarcinaceae</taxon>
        <taxon>Methanosarcina</taxon>
    </lineage>
</organism>
<keyword evidence="6" id="KW-0413">Isomerase</keyword>
<dbReference type="HOGENOM" id="CLU_045011_13_3_2"/>
<keyword evidence="4" id="KW-0460">Magnesium</keyword>
<dbReference type="EC" id="5.4.2.6" evidence="6"/>
<dbReference type="SFLD" id="SFLDG01135">
    <property type="entry name" value="C1.5.6:_HAD__Beta-PGM__Phospha"/>
    <property type="match status" value="1"/>
</dbReference>
<dbReference type="InterPro" id="IPR023214">
    <property type="entry name" value="HAD_sf"/>
</dbReference>
<dbReference type="NCBIfam" id="TIGR01509">
    <property type="entry name" value="HAD-SF-IA-v3"/>
    <property type="match status" value="1"/>
</dbReference>
<accession>A0A0E3LQN8</accession>
<dbReference type="KEGG" id="mbar:MSBR2_2080"/>
<evidence type="ECO:0000313" key="7">
    <source>
        <dbReference type="Proteomes" id="UP000033079"/>
    </source>
</evidence>
<proteinExistence type="inferred from homology"/>
<dbReference type="RefSeq" id="WP_048120369.1">
    <property type="nucleotide sequence ID" value="NZ_CP009530.1"/>
</dbReference>
<dbReference type="PANTHER" id="PTHR46193">
    <property type="entry name" value="6-PHOSPHOGLUCONATE PHOSPHATASE"/>
    <property type="match status" value="1"/>
</dbReference>
<dbReference type="Gene3D" id="3.40.50.1000">
    <property type="entry name" value="HAD superfamily/HAD-like"/>
    <property type="match status" value="1"/>
</dbReference>
<evidence type="ECO:0000256" key="4">
    <source>
        <dbReference type="ARBA" id="ARBA00022842"/>
    </source>
</evidence>
<dbReference type="GO" id="GO:0046872">
    <property type="term" value="F:metal ion binding"/>
    <property type="evidence" value="ECO:0007669"/>
    <property type="project" value="UniProtKB-KW"/>
</dbReference>
<dbReference type="Pfam" id="PF13419">
    <property type="entry name" value="HAD_2"/>
    <property type="match status" value="1"/>
</dbReference>
<comment type="similarity">
    <text evidence="2">Belongs to the HAD-like hydrolase superfamily.</text>
</comment>
<dbReference type="InterPro" id="IPR041492">
    <property type="entry name" value="HAD_2"/>
</dbReference>
<dbReference type="GeneID" id="24843465"/>
<evidence type="ECO:0000256" key="5">
    <source>
        <dbReference type="ARBA" id="ARBA00023277"/>
    </source>
</evidence>
<dbReference type="Proteomes" id="UP000033079">
    <property type="component" value="Chromosome"/>
</dbReference>
<dbReference type="InterPro" id="IPR051600">
    <property type="entry name" value="Beta-PGM-like"/>
</dbReference>
<dbReference type="SFLD" id="SFLDG01129">
    <property type="entry name" value="C1.5:_HAD__Beta-PGM__Phosphata"/>
    <property type="match status" value="1"/>
</dbReference>
<comment type="cofactor">
    <cofactor evidence="1">
        <name>Mg(2+)</name>
        <dbReference type="ChEBI" id="CHEBI:18420"/>
    </cofactor>
</comment>
<dbReference type="InterPro" id="IPR023198">
    <property type="entry name" value="PGP-like_dom2"/>
</dbReference>
<dbReference type="CDD" id="cd07505">
    <property type="entry name" value="HAD_BPGM-like"/>
    <property type="match status" value="1"/>
</dbReference>
<protein>
    <submittedName>
        <fullName evidence="6">Beta-phosphoglucomutase</fullName>
        <ecNumber evidence="6">5.4.2.6</ecNumber>
    </submittedName>
</protein>
<dbReference type="EMBL" id="CP009530">
    <property type="protein sequence ID" value="AKB58596.1"/>
    <property type="molecule type" value="Genomic_DNA"/>
</dbReference>
<evidence type="ECO:0000256" key="1">
    <source>
        <dbReference type="ARBA" id="ARBA00001946"/>
    </source>
</evidence>
<dbReference type="PANTHER" id="PTHR46193:SF18">
    <property type="entry name" value="HEXITOL PHOSPHATASE B"/>
    <property type="match status" value="1"/>
</dbReference>
<sequence>MLKAIIFDVDGVLIDSMSFQADAWVKTFKEVGINITNEDIYELEGSNNKRLIKSIFEKAEKEPEPWHFEKLPEKKREVLEFDRIKPYEGIQYCIKALKRYFKLALVSGSHNDTVNKVVNKYFSNCFDVIITGSDLEHGKPAPDPYLKALEKLDLTKNECMVIENAPLGITAAKRAGLYCVAVTGMLEPEKIEHADLVLENHAALFKYLKGLIPK</sequence>
<dbReference type="InterPro" id="IPR006439">
    <property type="entry name" value="HAD-SF_hydro_IA"/>
</dbReference>
<dbReference type="Gene3D" id="1.10.150.240">
    <property type="entry name" value="Putative phosphatase, domain 2"/>
    <property type="match status" value="1"/>
</dbReference>
<dbReference type="SUPFAM" id="SSF56784">
    <property type="entry name" value="HAD-like"/>
    <property type="match status" value="1"/>
</dbReference>
<keyword evidence="3" id="KW-0479">Metal-binding</keyword>
<dbReference type="InterPro" id="IPR036412">
    <property type="entry name" value="HAD-like_sf"/>
</dbReference>
<evidence type="ECO:0000313" key="6">
    <source>
        <dbReference type="EMBL" id="AKB58596.1"/>
    </source>
</evidence>
<evidence type="ECO:0000256" key="2">
    <source>
        <dbReference type="ARBA" id="ARBA00007958"/>
    </source>
</evidence>
<dbReference type="GO" id="GO:0008801">
    <property type="term" value="F:beta-phosphoglucomutase activity"/>
    <property type="evidence" value="ECO:0007669"/>
    <property type="project" value="UniProtKB-EC"/>
</dbReference>
<dbReference type="SFLD" id="SFLDS00003">
    <property type="entry name" value="Haloacid_Dehalogenase"/>
    <property type="match status" value="1"/>
</dbReference>
<dbReference type="PRINTS" id="PR00413">
    <property type="entry name" value="HADHALOGNASE"/>
</dbReference>
<keyword evidence="5" id="KW-0119">Carbohydrate metabolism</keyword>